<gene>
    <name evidence="2" type="ORF">MNBD_CHLOROFLEXI01-3837</name>
</gene>
<protein>
    <submittedName>
        <fullName evidence="2">Uncharacterized protein</fullName>
    </submittedName>
</protein>
<keyword evidence="1" id="KW-0175">Coiled coil</keyword>
<evidence type="ECO:0000313" key="2">
    <source>
        <dbReference type="EMBL" id="VAW36072.1"/>
    </source>
</evidence>
<accession>A0A3B0VB42</accession>
<reference evidence="2" key="1">
    <citation type="submission" date="2018-06" db="EMBL/GenBank/DDBJ databases">
        <authorList>
            <person name="Zhirakovskaya E."/>
        </authorList>
    </citation>
    <scope>NUCLEOTIDE SEQUENCE</scope>
</reference>
<sequence length="244" mass="28831">MDQVLTYPNKRNNRMNIERLEIKLNECREDLKEKSQRFTSQRFTIEDRAKWKKQHHKCLEIEREIAMLGGKETALPIEWSVKWDVGAPLPHVMSGSGRTFLIYYAFRTKLDHDKRLVKIVDDINEGTDSIALVEFLTCYDFRFGGPNDEVHQGYPLYGKGLELYQAHTVSNSKWLESVEKTNQIHSGYNPDSWRRYKHFLLLFHDELFECLAKSYYIEIYGRSMDDVLEIALNRMIGREKSMPK</sequence>
<evidence type="ECO:0000256" key="1">
    <source>
        <dbReference type="SAM" id="Coils"/>
    </source>
</evidence>
<organism evidence="2">
    <name type="scientific">hydrothermal vent metagenome</name>
    <dbReference type="NCBI Taxonomy" id="652676"/>
    <lineage>
        <taxon>unclassified sequences</taxon>
        <taxon>metagenomes</taxon>
        <taxon>ecological metagenomes</taxon>
    </lineage>
</organism>
<name>A0A3B0VB42_9ZZZZ</name>
<feature type="coiled-coil region" evidence="1">
    <location>
        <begin position="10"/>
        <end position="37"/>
    </location>
</feature>
<proteinExistence type="predicted"/>
<dbReference type="AlphaFoldDB" id="A0A3B0VB42"/>
<dbReference type="EMBL" id="UOEU01000611">
    <property type="protein sequence ID" value="VAW36072.1"/>
    <property type="molecule type" value="Genomic_DNA"/>
</dbReference>